<dbReference type="GeneTree" id="ENSGT00940000178257"/>
<dbReference type="Proteomes" id="UP000265040">
    <property type="component" value="Chromosome 8"/>
</dbReference>
<dbReference type="AlphaFoldDB" id="A0AAQ6IUD1"/>
<keyword evidence="2" id="KW-1185">Reference proteome</keyword>
<name>A0AAQ6IUD1_ANATE</name>
<evidence type="ECO:0000313" key="1">
    <source>
        <dbReference type="Ensembl" id="ENSATEP00000078731.1"/>
    </source>
</evidence>
<reference evidence="1" key="2">
    <citation type="submission" date="2025-08" db="UniProtKB">
        <authorList>
            <consortium name="Ensembl"/>
        </authorList>
    </citation>
    <scope>IDENTIFICATION</scope>
</reference>
<organism evidence="1 2">
    <name type="scientific">Anabas testudineus</name>
    <name type="common">Climbing perch</name>
    <name type="synonym">Anthias testudineus</name>
    <dbReference type="NCBI Taxonomy" id="64144"/>
    <lineage>
        <taxon>Eukaryota</taxon>
        <taxon>Metazoa</taxon>
        <taxon>Chordata</taxon>
        <taxon>Craniata</taxon>
        <taxon>Vertebrata</taxon>
        <taxon>Euteleostomi</taxon>
        <taxon>Actinopterygii</taxon>
        <taxon>Neopterygii</taxon>
        <taxon>Teleostei</taxon>
        <taxon>Neoteleostei</taxon>
        <taxon>Acanthomorphata</taxon>
        <taxon>Anabantaria</taxon>
        <taxon>Anabantiformes</taxon>
        <taxon>Anabantoidei</taxon>
        <taxon>Anabantidae</taxon>
        <taxon>Anabas</taxon>
    </lineage>
</organism>
<proteinExistence type="predicted"/>
<protein>
    <submittedName>
        <fullName evidence="1">Uncharacterized protein</fullName>
    </submittedName>
</protein>
<sequence>MLCSPSILDHPPSPMDTFDRVADVQQGLDINDWLDLTVVGETEEETPPSGPQTPCGIFSTDFLESCLIL</sequence>
<dbReference type="Ensembl" id="ENSATET00000078422.1">
    <property type="protein sequence ID" value="ENSATEP00000078731.1"/>
    <property type="gene ID" value="ENSATEG00000032715.1"/>
</dbReference>
<reference evidence="1 2" key="1">
    <citation type="submission" date="2021-04" db="EMBL/GenBank/DDBJ databases">
        <authorList>
            <consortium name="Wellcome Sanger Institute Data Sharing"/>
        </authorList>
    </citation>
    <scope>NUCLEOTIDE SEQUENCE [LARGE SCALE GENOMIC DNA]</scope>
</reference>
<reference evidence="1" key="3">
    <citation type="submission" date="2025-09" db="UniProtKB">
        <authorList>
            <consortium name="Ensembl"/>
        </authorList>
    </citation>
    <scope>IDENTIFICATION</scope>
</reference>
<evidence type="ECO:0000313" key="2">
    <source>
        <dbReference type="Proteomes" id="UP000265040"/>
    </source>
</evidence>
<accession>A0AAQ6IUD1</accession>